<organism evidence="2 3">
    <name type="scientific">Fusarium coffeatum</name>
    <dbReference type="NCBI Taxonomy" id="231269"/>
    <lineage>
        <taxon>Eukaryota</taxon>
        <taxon>Fungi</taxon>
        <taxon>Dikarya</taxon>
        <taxon>Ascomycota</taxon>
        <taxon>Pezizomycotina</taxon>
        <taxon>Sordariomycetes</taxon>
        <taxon>Hypocreomycetidae</taxon>
        <taxon>Hypocreales</taxon>
        <taxon>Nectriaceae</taxon>
        <taxon>Fusarium</taxon>
        <taxon>Fusarium incarnatum-equiseti species complex</taxon>
    </lineage>
</organism>
<feature type="compositionally biased region" description="Polar residues" evidence="1">
    <location>
        <begin position="15"/>
        <end position="29"/>
    </location>
</feature>
<dbReference type="OrthoDB" id="10426340at2759"/>
<comment type="caution">
    <text evidence="2">The sequence shown here is derived from an EMBL/GenBank/DDBJ whole genome shotgun (WGS) entry which is preliminary data.</text>
</comment>
<evidence type="ECO:0000256" key="1">
    <source>
        <dbReference type="SAM" id="MobiDB-lite"/>
    </source>
</evidence>
<proteinExistence type="predicted"/>
<dbReference type="AlphaFoldDB" id="A0A366RZN0"/>
<evidence type="ECO:0000313" key="2">
    <source>
        <dbReference type="EMBL" id="RBR22514.1"/>
    </source>
</evidence>
<name>A0A366RZN0_9HYPO</name>
<reference evidence="2 3" key="1">
    <citation type="submission" date="2018-06" db="EMBL/GenBank/DDBJ databases">
        <title>Fusarium incarnatum-equiseti species complex species 28.</title>
        <authorList>
            <person name="Gardiner D.M."/>
        </authorList>
    </citation>
    <scope>NUCLEOTIDE SEQUENCE [LARGE SCALE GENOMIC DNA]</scope>
    <source>
        <strain evidence="2 3">FIESC_28</strain>
    </source>
</reference>
<evidence type="ECO:0000313" key="3">
    <source>
        <dbReference type="Proteomes" id="UP000253153"/>
    </source>
</evidence>
<dbReference type="Proteomes" id="UP000253153">
    <property type="component" value="Unassembled WGS sequence"/>
</dbReference>
<keyword evidence="3" id="KW-1185">Reference proteome</keyword>
<dbReference type="RefSeq" id="XP_031017334.1">
    <property type="nucleotide sequence ID" value="XM_031158602.1"/>
</dbReference>
<sequence length="128" mass="14680">MPSTTKPITRKPRTDITTNKITRTQASRSSKQKPKTTTVKKAPAMVDVQQVSPPPEIDIPNLRFLRRVRREADFGAKREKRQVAKVSENWFATDMELLGIVWDYEVDPDKPVDSPLDRMSFPVICWIG</sequence>
<feature type="region of interest" description="Disordered" evidence="1">
    <location>
        <begin position="1"/>
        <end position="54"/>
    </location>
</feature>
<dbReference type="GeneID" id="41993898"/>
<accession>A0A366RZN0</accession>
<dbReference type="EMBL" id="QKXC01000087">
    <property type="protein sequence ID" value="RBR22514.1"/>
    <property type="molecule type" value="Genomic_DNA"/>
</dbReference>
<protein>
    <submittedName>
        <fullName evidence="2">Uncharacterized protein</fullName>
    </submittedName>
</protein>
<gene>
    <name evidence="2" type="ORF">FIESC28_04455</name>
</gene>